<dbReference type="AlphaFoldDB" id="A0A2T4UF57"/>
<gene>
    <name evidence="1" type="ORF">C7Y72_15755</name>
</gene>
<dbReference type="Gene3D" id="1.10.150.240">
    <property type="entry name" value="Putative phosphatase, domain 2"/>
    <property type="match status" value="1"/>
</dbReference>
<dbReference type="PRINTS" id="PR00413">
    <property type="entry name" value="HADHALOGNASE"/>
</dbReference>
<protein>
    <submittedName>
        <fullName evidence="1">HAD family phosphatase</fullName>
    </submittedName>
</protein>
<comment type="caution">
    <text evidence="1">The sequence shown here is derived from an EMBL/GenBank/DDBJ whole genome shotgun (WGS) entry which is preliminary data.</text>
</comment>
<proteinExistence type="predicted"/>
<dbReference type="InterPro" id="IPR052898">
    <property type="entry name" value="ACAD10-like"/>
</dbReference>
<dbReference type="PANTHER" id="PTHR47829">
    <property type="entry name" value="HYDROLASE, PUTATIVE (AFU_ORTHOLOGUE AFUA_1G12880)-RELATED"/>
    <property type="match status" value="1"/>
</dbReference>
<accession>A0A2T4UF57</accession>
<dbReference type="InterPro" id="IPR036412">
    <property type="entry name" value="HAD-like_sf"/>
</dbReference>
<dbReference type="SFLD" id="SFLDG01129">
    <property type="entry name" value="C1.5:_HAD__Beta-PGM__Phosphata"/>
    <property type="match status" value="1"/>
</dbReference>
<dbReference type="InterPro" id="IPR006439">
    <property type="entry name" value="HAD-SF_hydro_IA"/>
</dbReference>
<dbReference type="SFLD" id="SFLDS00003">
    <property type="entry name" value="Haloacid_Dehalogenase"/>
    <property type="match status" value="1"/>
</dbReference>
<dbReference type="InterPro" id="IPR023214">
    <property type="entry name" value="HAD_sf"/>
</dbReference>
<dbReference type="PANTHER" id="PTHR47829:SF1">
    <property type="entry name" value="HAD FAMILY PHOSPHATASE"/>
    <property type="match status" value="1"/>
</dbReference>
<dbReference type="NCBIfam" id="TIGR01509">
    <property type="entry name" value="HAD-SF-IA-v3"/>
    <property type="match status" value="1"/>
</dbReference>
<dbReference type="Pfam" id="PF00702">
    <property type="entry name" value="Hydrolase"/>
    <property type="match status" value="1"/>
</dbReference>
<name>A0A2T4UF57_9ACTN</name>
<dbReference type="InterPro" id="IPR023198">
    <property type="entry name" value="PGP-like_dom2"/>
</dbReference>
<dbReference type="RefSeq" id="WP_107570136.1">
    <property type="nucleotide sequence ID" value="NZ_PYYB01000002.1"/>
</dbReference>
<reference evidence="1 2" key="1">
    <citation type="submission" date="2018-03" db="EMBL/GenBank/DDBJ databases">
        <title>Aquarubrobacter algicola gen. nov., sp. nov., a novel actinobacterium isolated from shallow eutrophic lake during the end of cyanobacterial harmful algal blooms.</title>
        <authorList>
            <person name="Chun S.J."/>
        </authorList>
    </citation>
    <scope>NUCLEOTIDE SEQUENCE [LARGE SCALE GENOMIC DNA]</scope>
    <source>
        <strain evidence="1 2">Seoho-28</strain>
    </source>
</reference>
<dbReference type="OrthoDB" id="9795007at2"/>
<dbReference type="SUPFAM" id="SSF56784">
    <property type="entry name" value="HAD-like"/>
    <property type="match status" value="1"/>
</dbReference>
<evidence type="ECO:0000313" key="1">
    <source>
        <dbReference type="EMBL" id="PTL56417.1"/>
    </source>
</evidence>
<dbReference type="CDD" id="cd02603">
    <property type="entry name" value="HAD_sEH-N_like"/>
    <property type="match status" value="1"/>
</dbReference>
<dbReference type="Proteomes" id="UP000240739">
    <property type="component" value="Unassembled WGS sequence"/>
</dbReference>
<sequence length="210" mass="23130">MSRGVVCDFGGVLTSPLQEAFTAWERLSGVPLSALGTAMTTLTERTGRHPLYELECGRVTEAAFQADLAAQMTVDLGREVTMDGFTETYFANLHPNAELLDYLTVLRGEGVPLALLTNNVREWGPYWRAMFPVDDLFEIVVDSAHVGIRKPDEEIYRMTCERFGRPPEACAFIDDFAHNCEAAAAVGLHPVWYQGDVPATIAAVDAFLGR</sequence>
<dbReference type="EMBL" id="PYYB01000002">
    <property type="protein sequence ID" value="PTL56417.1"/>
    <property type="molecule type" value="Genomic_DNA"/>
</dbReference>
<dbReference type="Gene3D" id="3.40.50.1000">
    <property type="entry name" value="HAD superfamily/HAD-like"/>
    <property type="match status" value="1"/>
</dbReference>
<evidence type="ECO:0000313" key="2">
    <source>
        <dbReference type="Proteomes" id="UP000240739"/>
    </source>
</evidence>
<organism evidence="1 2">
    <name type="scientific">Paraconexibacter algicola</name>
    <dbReference type="NCBI Taxonomy" id="2133960"/>
    <lineage>
        <taxon>Bacteria</taxon>
        <taxon>Bacillati</taxon>
        <taxon>Actinomycetota</taxon>
        <taxon>Thermoleophilia</taxon>
        <taxon>Solirubrobacterales</taxon>
        <taxon>Paraconexibacteraceae</taxon>
        <taxon>Paraconexibacter</taxon>
    </lineage>
</organism>
<keyword evidence="2" id="KW-1185">Reference proteome</keyword>